<dbReference type="Proteomes" id="UP001139646">
    <property type="component" value="Unassembled WGS sequence"/>
</dbReference>
<dbReference type="Gene3D" id="3.40.309.10">
    <property type="entry name" value="Aldehyde Dehydrogenase, Chain A, domain 2"/>
    <property type="match status" value="1"/>
</dbReference>
<dbReference type="InterPro" id="IPR016161">
    <property type="entry name" value="Ald_DH/histidinol_DH"/>
</dbReference>
<dbReference type="SUPFAM" id="SSF53720">
    <property type="entry name" value="ALDH-like"/>
    <property type="match status" value="1"/>
</dbReference>
<organism evidence="1 2">
    <name type="scientific">Colwellia maritima</name>
    <dbReference type="NCBI Taxonomy" id="2912588"/>
    <lineage>
        <taxon>Bacteria</taxon>
        <taxon>Pseudomonadati</taxon>
        <taxon>Pseudomonadota</taxon>
        <taxon>Gammaproteobacteria</taxon>
        <taxon>Alteromonadales</taxon>
        <taxon>Colwelliaceae</taxon>
        <taxon>Colwellia</taxon>
    </lineage>
</organism>
<proteinExistence type="predicted"/>
<evidence type="ECO:0000313" key="2">
    <source>
        <dbReference type="Proteomes" id="UP001139646"/>
    </source>
</evidence>
<sequence length="145" mass="15736">MCQSYTKAVTARKAITGVELLASGLSGRTQDCTATLFTTDFTTYENTPELHEELFGFSALIVRCDDFGQMMMLTEMLTGNLTASIHAVDADLSLSGQLAQTLVHKVGRLIYNQMPTGVEVCASMNHGGPFPDLQISELLQSVVKQ</sequence>
<protein>
    <submittedName>
        <fullName evidence="1">Uncharacterized protein</fullName>
    </submittedName>
</protein>
<gene>
    <name evidence="1" type="ORF">L3081_05515</name>
</gene>
<keyword evidence="2" id="KW-1185">Reference proteome</keyword>
<name>A0ABS9WY75_9GAMM</name>
<comment type="caution">
    <text evidence="1">The sequence shown here is derived from an EMBL/GenBank/DDBJ whole genome shotgun (WGS) entry which is preliminary data.</text>
</comment>
<reference evidence="1" key="1">
    <citation type="submission" date="2022-01" db="EMBL/GenBank/DDBJ databases">
        <title>Colwellia maritima, isolated from seawater.</title>
        <authorList>
            <person name="Kristyanto S."/>
            <person name="Jung J."/>
            <person name="Jeon C.O."/>
        </authorList>
    </citation>
    <scope>NUCLEOTIDE SEQUENCE</scope>
    <source>
        <strain evidence="1">MSW7</strain>
    </source>
</reference>
<dbReference type="RefSeq" id="WP_242284046.1">
    <property type="nucleotide sequence ID" value="NZ_JAKKSL010000001.1"/>
</dbReference>
<dbReference type="InterPro" id="IPR016163">
    <property type="entry name" value="Ald_DH_C"/>
</dbReference>
<evidence type="ECO:0000313" key="1">
    <source>
        <dbReference type="EMBL" id="MCI2282950.1"/>
    </source>
</evidence>
<dbReference type="EMBL" id="JAKKSL010000001">
    <property type="protein sequence ID" value="MCI2282950.1"/>
    <property type="molecule type" value="Genomic_DNA"/>
</dbReference>
<accession>A0ABS9WY75</accession>